<evidence type="ECO:0000313" key="4">
    <source>
        <dbReference type="Proteomes" id="UP000302139"/>
    </source>
</evidence>
<evidence type="ECO:0000313" key="3">
    <source>
        <dbReference type="Proteomes" id="UP000299211"/>
    </source>
</evidence>
<gene>
    <name evidence="1" type="ORF">SAV14893_002470</name>
    <name evidence="2" type="ORF">SAV31267_085550</name>
</gene>
<accession>A0A4D4LK68</accession>
<dbReference type="EMBL" id="BJHY01000001">
    <property type="protein sequence ID" value="GDY79070.1"/>
    <property type="molecule type" value="Genomic_DNA"/>
</dbReference>
<reference evidence="2 3" key="1">
    <citation type="submission" date="2019-04" db="EMBL/GenBank/DDBJ databases">
        <title>Draft genome sequences of Streptomyces avermitilis ATCC 31267.</title>
        <authorList>
            <person name="Komaki H."/>
            <person name="Tamura T."/>
            <person name="Hosoyama A."/>
        </authorList>
    </citation>
    <scope>NUCLEOTIDE SEQUENCE [LARGE SCALE GENOMIC DNA]</scope>
    <source>
        <strain evidence="2 3">ATCC 31267</strain>
    </source>
</reference>
<organism evidence="1 4">
    <name type="scientific">Streptomyces avermitilis</name>
    <dbReference type="NCBI Taxonomy" id="33903"/>
    <lineage>
        <taxon>Bacteria</taxon>
        <taxon>Bacillati</taxon>
        <taxon>Actinomycetota</taxon>
        <taxon>Actinomycetes</taxon>
        <taxon>Kitasatosporales</taxon>
        <taxon>Streptomycetaceae</taxon>
        <taxon>Streptomyces</taxon>
    </lineage>
</organism>
<dbReference type="Proteomes" id="UP000299211">
    <property type="component" value="Unassembled WGS sequence"/>
</dbReference>
<evidence type="ECO:0000313" key="2">
    <source>
        <dbReference type="EMBL" id="GDY79070.1"/>
    </source>
</evidence>
<dbReference type="EMBL" id="BJHX01000001">
    <property type="protein sequence ID" value="GDY60854.1"/>
    <property type="molecule type" value="Genomic_DNA"/>
</dbReference>
<protein>
    <submittedName>
        <fullName evidence="1">Uncharacterized protein</fullName>
    </submittedName>
</protein>
<dbReference type="AlphaFoldDB" id="A0A4D4LK68"/>
<dbReference type="Proteomes" id="UP000302139">
    <property type="component" value="Unassembled WGS sequence"/>
</dbReference>
<name>A0A4D4LK68_STRAX</name>
<evidence type="ECO:0000313" key="1">
    <source>
        <dbReference type="EMBL" id="GDY60854.1"/>
    </source>
</evidence>
<sequence>MGTWADTAGVGTATTTASAAVVAVAASKARGVRITVTMPFIGIDGQVHDIMAVAAAGRETW</sequence>
<comment type="caution">
    <text evidence="1">The sequence shown here is derived from an EMBL/GenBank/DDBJ whole genome shotgun (WGS) entry which is preliminary data.</text>
</comment>
<reference evidence="1 4" key="2">
    <citation type="submission" date="2019-04" db="EMBL/GenBank/DDBJ databases">
        <title>Draft genome sequences of Streptomyces avermitilis NBRC 14893.</title>
        <authorList>
            <person name="Komaki H."/>
            <person name="Tamura T."/>
            <person name="Hosoyama A."/>
        </authorList>
    </citation>
    <scope>NUCLEOTIDE SEQUENCE [LARGE SCALE GENOMIC DNA]</scope>
    <source>
        <strain evidence="1 4">NBRC 14893</strain>
    </source>
</reference>
<proteinExistence type="predicted"/>